<dbReference type="EMBL" id="JAATJV010223800">
    <property type="protein sequence ID" value="MBZ3874250.1"/>
    <property type="molecule type" value="Genomic_DNA"/>
</dbReference>
<accession>A0AA41MLP6</accession>
<dbReference type="AlphaFoldDB" id="A0AA41MLP6"/>
<reference evidence="1" key="1">
    <citation type="submission" date="2020-03" db="EMBL/GenBank/DDBJ databases">
        <title>Studies in the Genomics of Life Span.</title>
        <authorList>
            <person name="Glass D."/>
        </authorList>
    </citation>
    <scope>NUCLEOTIDE SEQUENCE</scope>
    <source>
        <strain evidence="1">SUZIE</strain>
        <tissue evidence="1">Muscle</tissue>
    </source>
</reference>
<gene>
    <name evidence="1" type="ORF">SUZIE_127000</name>
</gene>
<organism evidence="1 2">
    <name type="scientific">Sciurus carolinensis</name>
    <name type="common">Eastern gray squirrel</name>
    <dbReference type="NCBI Taxonomy" id="30640"/>
    <lineage>
        <taxon>Eukaryota</taxon>
        <taxon>Metazoa</taxon>
        <taxon>Chordata</taxon>
        <taxon>Craniata</taxon>
        <taxon>Vertebrata</taxon>
        <taxon>Euteleostomi</taxon>
        <taxon>Mammalia</taxon>
        <taxon>Eutheria</taxon>
        <taxon>Euarchontoglires</taxon>
        <taxon>Glires</taxon>
        <taxon>Rodentia</taxon>
        <taxon>Sciuromorpha</taxon>
        <taxon>Sciuridae</taxon>
        <taxon>Sciurinae</taxon>
        <taxon>Sciurini</taxon>
        <taxon>Sciurus</taxon>
    </lineage>
</organism>
<keyword evidence="2" id="KW-1185">Reference proteome</keyword>
<evidence type="ECO:0000313" key="2">
    <source>
        <dbReference type="Proteomes" id="UP001166674"/>
    </source>
</evidence>
<proteinExistence type="predicted"/>
<comment type="caution">
    <text evidence="1">The sequence shown here is derived from an EMBL/GenBank/DDBJ whole genome shotgun (WGS) entry which is preliminary data.</text>
</comment>
<name>A0AA41MLP6_SCICA</name>
<protein>
    <submittedName>
        <fullName evidence="1">Vimentin</fullName>
    </submittedName>
</protein>
<sequence length="111" mass="12573">MSSRSVFSSSYYRMFSGLGTDLVDFSIANAINTKFEKTCTNEKVELQELTDHSANSIDKLLNFPSLNLRETNLPLVPLVDTHSKTTLLIKMVETRDGRVINKISQHHDDLE</sequence>
<dbReference type="Proteomes" id="UP001166674">
    <property type="component" value="Unassembled WGS sequence"/>
</dbReference>
<evidence type="ECO:0000313" key="1">
    <source>
        <dbReference type="EMBL" id="MBZ3874250.1"/>
    </source>
</evidence>